<evidence type="ECO:0000313" key="4">
    <source>
        <dbReference type="Proteomes" id="UP001233172"/>
    </source>
</evidence>
<reference evidence="3" key="2">
    <citation type="submission" date="2023-04" db="EMBL/GenBank/DDBJ databases">
        <authorList>
            <person name="Bu L."/>
            <person name="Lu L."/>
            <person name="Laidemitt M.R."/>
            <person name="Zhang S.M."/>
            <person name="Mutuku M."/>
            <person name="Mkoji G."/>
            <person name="Steinauer M."/>
            <person name="Loker E.S."/>
        </authorList>
    </citation>
    <scope>NUCLEOTIDE SEQUENCE</scope>
    <source>
        <strain evidence="3">KasaAsao</strain>
        <tissue evidence="3">Whole Snail</tissue>
    </source>
</reference>
<reference evidence="3" key="1">
    <citation type="journal article" date="2023" name="PLoS Negl. Trop. Dis.">
        <title>A genome sequence for Biomphalaria pfeifferi, the major vector snail for the human-infecting parasite Schistosoma mansoni.</title>
        <authorList>
            <person name="Bu L."/>
            <person name="Lu L."/>
            <person name="Laidemitt M.R."/>
            <person name="Zhang S.M."/>
            <person name="Mutuku M."/>
            <person name="Mkoji G."/>
            <person name="Steinauer M."/>
            <person name="Loker E.S."/>
        </authorList>
    </citation>
    <scope>NUCLEOTIDE SEQUENCE</scope>
    <source>
        <strain evidence="3">KasaAsao</strain>
    </source>
</reference>
<evidence type="ECO:0000256" key="2">
    <source>
        <dbReference type="SAM" id="SignalP"/>
    </source>
</evidence>
<evidence type="ECO:0000313" key="3">
    <source>
        <dbReference type="EMBL" id="KAK0059393.1"/>
    </source>
</evidence>
<proteinExistence type="predicted"/>
<dbReference type="EMBL" id="JASAOG010000042">
    <property type="protein sequence ID" value="KAK0059393.1"/>
    <property type="molecule type" value="Genomic_DNA"/>
</dbReference>
<organism evidence="3 4">
    <name type="scientific">Biomphalaria pfeifferi</name>
    <name type="common">Bloodfluke planorb</name>
    <name type="synonym">Freshwater snail</name>
    <dbReference type="NCBI Taxonomy" id="112525"/>
    <lineage>
        <taxon>Eukaryota</taxon>
        <taxon>Metazoa</taxon>
        <taxon>Spiralia</taxon>
        <taxon>Lophotrochozoa</taxon>
        <taxon>Mollusca</taxon>
        <taxon>Gastropoda</taxon>
        <taxon>Heterobranchia</taxon>
        <taxon>Euthyneura</taxon>
        <taxon>Panpulmonata</taxon>
        <taxon>Hygrophila</taxon>
        <taxon>Lymnaeoidea</taxon>
        <taxon>Planorbidae</taxon>
        <taxon>Biomphalaria</taxon>
    </lineage>
</organism>
<keyword evidence="4" id="KW-1185">Reference proteome</keyword>
<accession>A0AAD8BSG8</accession>
<dbReference type="AlphaFoldDB" id="A0AAD8BSG8"/>
<feature type="signal peptide" evidence="2">
    <location>
        <begin position="1"/>
        <end position="24"/>
    </location>
</feature>
<name>A0AAD8BSG8_BIOPF</name>
<sequence length="325" mass="35833">MARRFGFCLQSLLVFSSLLAIVFSDDCVQLQSSEYENKYFQKLMCTLNPTCGTFDAATFTPETIELYEGDNLLVTASKRSMYTLTRLGQVVAQDVFRNTKWNSELSFGIAVPQEGDNLVTYRCTVKGKSQSGEVLTLTTTYSSVKGPIGEPVNPPNEPQPATERDSKATEPPRIGSEETRPCLTFTAGLITPVSSPRNPTDHFVFSCRVSKCNDEDQWTLTSIRAIKMNAAAEVALGSIERPQGVAVALARKPSEQNFRVTGLLRDDGSSFLNAEWDRPDGNDYGVYRCIVTFSNNQAMSRTVSENTEFQSTRNFVDSLLGTIGG</sequence>
<feature type="chain" id="PRO_5041964150" evidence="2">
    <location>
        <begin position="25"/>
        <end position="325"/>
    </location>
</feature>
<protein>
    <submittedName>
        <fullName evidence="3">Transient receptor potential cation channel subfamily M member 1</fullName>
    </submittedName>
</protein>
<keyword evidence="2" id="KW-0732">Signal</keyword>
<feature type="compositionally biased region" description="Basic and acidic residues" evidence="1">
    <location>
        <begin position="162"/>
        <end position="178"/>
    </location>
</feature>
<comment type="caution">
    <text evidence="3">The sequence shown here is derived from an EMBL/GenBank/DDBJ whole genome shotgun (WGS) entry which is preliminary data.</text>
</comment>
<feature type="region of interest" description="Disordered" evidence="1">
    <location>
        <begin position="144"/>
        <end position="178"/>
    </location>
</feature>
<evidence type="ECO:0000256" key="1">
    <source>
        <dbReference type="SAM" id="MobiDB-lite"/>
    </source>
</evidence>
<keyword evidence="3" id="KW-0675">Receptor</keyword>
<dbReference type="Proteomes" id="UP001233172">
    <property type="component" value="Unassembled WGS sequence"/>
</dbReference>
<gene>
    <name evidence="3" type="ORF">Bpfe_011162</name>
</gene>